<dbReference type="GO" id="GO:0046294">
    <property type="term" value="P:formaldehyde catabolic process"/>
    <property type="evidence" value="ECO:0007669"/>
    <property type="project" value="InterPro"/>
</dbReference>
<dbReference type="Pfam" id="PF00756">
    <property type="entry name" value="Esterase"/>
    <property type="match status" value="1"/>
</dbReference>
<dbReference type="PANTHER" id="PTHR10061">
    <property type="entry name" value="S-FORMYLGLUTATHIONE HYDROLASE"/>
    <property type="match status" value="1"/>
</dbReference>
<reference evidence="8" key="2">
    <citation type="submission" date="2025-09" db="UniProtKB">
        <authorList>
            <consortium name="Ensembl"/>
        </authorList>
    </citation>
    <scope>IDENTIFICATION</scope>
</reference>
<keyword evidence="9" id="KW-1185">Reference proteome</keyword>
<keyword evidence="5" id="KW-0719">Serine esterase</keyword>
<dbReference type="Proteomes" id="UP000694557">
    <property type="component" value="Unassembled WGS sequence"/>
</dbReference>
<evidence type="ECO:0000256" key="7">
    <source>
        <dbReference type="ARBA" id="ARBA00032082"/>
    </source>
</evidence>
<dbReference type="GO" id="GO:0052689">
    <property type="term" value="F:carboxylic ester hydrolase activity"/>
    <property type="evidence" value="ECO:0007669"/>
    <property type="project" value="UniProtKB-KW"/>
</dbReference>
<comment type="similarity">
    <text evidence="2">Belongs to the esterase D family.</text>
</comment>
<dbReference type="InterPro" id="IPR000801">
    <property type="entry name" value="Esterase-like"/>
</dbReference>
<comment type="function">
    <text evidence="1">Serine hydrolase involved in the detoxification of formaldehyde.</text>
</comment>
<proteinExistence type="inferred from homology"/>
<dbReference type="PANTHER" id="PTHR10061:SF0">
    <property type="entry name" value="S-FORMYLGLUTATHIONE HYDROLASE"/>
    <property type="match status" value="1"/>
</dbReference>
<evidence type="ECO:0000256" key="3">
    <source>
        <dbReference type="ARBA" id="ARBA00012479"/>
    </source>
</evidence>
<evidence type="ECO:0000256" key="4">
    <source>
        <dbReference type="ARBA" id="ARBA00016774"/>
    </source>
</evidence>
<dbReference type="Ensembl" id="ENSOKIT00005046479.1">
    <property type="protein sequence ID" value="ENSOKIP00005044127.1"/>
    <property type="gene ID" value="ENSOKIG00005018543.1"/>
</dbReference>
<dbReference type="InterPro" id="IPR029058">
    <property type="entry name" value="AB_hydrolase_fold"/>
</dbReference>
<evidence type="ECO:0000313" key="8">
    <source>
        <dbReference type="Ensembl" id="ENSOKIP00005044127.1"/>
    </source>
</evidence>
<gene>
    <name evidence="8" type="primary">ESD</name>
    <name evidence="8" type="synonym">esd</name>
</gene>
<evidence type="ECO:0000256" key="1">
    <source>
        <dbReference type="ARBA" id="ARBA00002608"/>
    </source>
</evidence>
<dbReference type="SUPFAM" id="SSF53474">
    <property type="entry name" value="alpha/beta-Hydrolases"/>
    <property type="match status" value="1"/>
</dbReference>
<evidence type="ECO:0000256" key="2">
    <source>
        <dbReference type="ARBA" id="ARBA00005622"/>
    </source>
</evidence>
<evidence type="ECO:0000256" key="5">
    <source>
        <dbReference type="ARBA" id="ARBA00022487"/>
    </source>
</evidence>
<name>A0A8C7GMA1_ONCKI</name>
<dbReference type="AlphaFoldDB" id="A0A8C7GMA1"/>
<sequence length="212" mass="23566">MSLSSTELKCQINFSINLPPKTENGKCPQNFITNAGSQQAASEHGTIIVAPDTSPLTTTPTLTCSPSFFGSWDFGTGAVFYANATQEPWKTLPRSLCSFFFFSQLSHLINANFPTDQENMYISALKNPGKHKACLCFLFATICNPSQKAFNGYLGKDKKAWEFLSASHLLPDNLIASCSEKIPVVFRLQPGYDHSYFFINDHIKHHAKFLNP</sequence>
<keyword evidence="6" id="KW-0378">Hydrolase</keyword>
<reference evidence="8" key="1">
    <citation type="submission" date="2025-08" db="UniProtKB">
        <authorList>
            <consortium name="Ensembl"/>
        </authorList>
    </citation>
    <scope>IDENTIFICATION</scope>
</reference>
<organism evidence="8 9">
    <name type="scientific">Oncorhynchus kisutch</name>
    <name type="common">Coho salmon</name>
    <name type="synonym">Salmo kisutch</name>
    <dbReference type="NCBI Taxonomy" id="8019"/>
    <lineage>
        <taxon>Eukaryota</taxon>
        <taxon>Metazoa</taxon>
        <taxon>Chordata</taxon>
        <taxon>Craniata</taxon>
        <taxon>Vertebrata</taxon>
        <taxon>Euteleostomi</taxon>
        <taxon>Actinopterygii</taxon>
        <taxon>Neopterygii</taxon>
        <taxon>Teleostei</taxon>
        <taxon>Protacanthopterygii</taxon>
        <taxon>Salmoniformes</taxon>
        <taxon>Salmonidae</taxon>
        <taxon>Salmoninae</taxon>
        <taxon>Oncorhynchus</taxon>
    </lineage>
</organism>
<dbReference type="GeneTree" id="ENSGT00390000011864"/>
<dbReference type="InterPro" id="IPR014186">
    <property type="entry name" value="S-formylglutathione_hydrol"/>
</dbReference>
<evidence type="ECO:0000313" key="9">
    <source>
        <dbReference type="Proteomes" id="UP000694557"/>
    </source>
</evidence>
<evidence type="ECO:0000256" key="6">
    <source>
        <dbReference type="ARBA" id="ARBA00022801"/>
    </source>
</evidence>
<accession>A0A8C7GMA1</accession>
<dbReference type="EC" id="3.1.2.12" evidence="3"/>
<protein>
    <recommendedName>
        <fullName evidence="4">S-formylglutathione hydrolase</fullName>
        <ecNumber evidence="3">3.1.2.12</ecNumber>
    </recommendedName>
    <alternativeName>
        <fullName evidence="7">Esterase D</fullName>
    </alternativeName>
</protein>
<dbReference type="GO" id="GO:0005829">
    <property type="term" value="C:cytosol"/>
    <property type="evidence" value="ECO:0007669"/>
    <property type="project" value="TreeGrafter"/>
</dbReference>
<dbReference type="Gene3D" id="3.40.50.1820">
    <property type="entry name" value="alpha/beta hydrolase"/>
    <property type="match status" value="1"/>
</dbReference>
<dbReference type="GO" id="GO:0018738">
    <property type="term" value="F:S-formylglutathione hydrolase activity"/>
    <property type="evidence" value="ECO:0007669"/>
    <property type="project" value="UniProtKB-EC"/>
</dbReference>